<dbReference type="STRING" id="1278311.GCA_000428705_00157"/>
<reference evidence="7 8" key="1">
    <citation type="submission" date="2019-01" db="EMBL/GenBank/DDBJ databases">
        <authorList>
            <consortium name="Pathogen Informatics"/>
        </authorList>
    </citation>
    <scope>NUCLEOTIDE SEQUENCE [LARGE SCALE GENOMIC DNA]</scope>
    <source>
        <strain evidence="7 8">NCTC10138</strain>
    </source>
</reference>
<evidence type="ECO:0000256" key="2">
    <source>
        <dbReference type="ARBA" id="ARBA00022741"/>
    </source>
</evidence>
<feature type="binding site" evidence="6">
    <location>
        <begin position="99"/>
        <end position="106"/>
    </location>
    <ligand>
        <name>ATP</name>
        <dbReference type="ChEBI" id="CHEBI:30616"/>
    </ligand>
</feature>
<dbReference type="CDD" id="cd02037">
    <property type="entry name" value="Mrp_NBP35"/>
    <property type="match status" value="1"/>
</dbReference>
<dbReference type="GO" id="GO:0140663">
    <property type="term" value="F:ATP-dependent FeS chaperone activity"/>
    <property type="evidence" value="ECO:0007669"/>
    <property type="project" value="InterPro"/>
</dbReference>
<comment type="subunit">
    <text evidence="6">Homodimer.</text>
</comment>
<accession>A0A449BF33</accession>
<gene>
    <name evidence="7" type="primary">minD</name>
    <name evidence="7" type="ORF">NCTC10138_01465</name>
</gene>
<evidence type="ECO:0000313" key="8">
    <source>
        <dbReference type="Proteomes" id="UP000289841"/>
    </source>
</evidence>
<evidence type="ECO:0000256" key="6">
    <source>
        <dbReference type="HAMAP-Rule" id="MF_02040"/>
    </source>
</evidence>
<evidence type="ECO:0000256" key="5">
    <source>
        <dbReference type="ARBA" id="ARBA00023014"/>
    </source>
</evidence>
<dbReference type="GO" id="GO:0051539">
    <property type="term" value="F:4 iron, 4 sulfur cluster binding"/>
    <property type="evidence" value="ECO:0007669"/>
    <property type="project" value="TreeGrafter"/>
</dbReference>
<dbReference type="KEGG" id="aaxa:NCTC10138_01465"/>
<dbReference type="Proteomes" id="UP000289841">
    <property type="component" value="Chromosome"/>
</dbReference>
<keyword evidence="3 6" id="KW-0067">ATP-binding</keyword>
<keyword evidence="7" id="KW-0131">Cell cycle</keyword>
<dbReference type="GO" id="GO:0016226">
    <property type="term" value="P:iron-sulfur cluster assembly"/>
    <property type="evidence" value="ECO:0007669"/>
    <property type="project" value="InterPro"/>
</dbReference>
<keyword evidence="5 6" id="KW-0411">Iron-sulfur</keyword>
<comment type="function">
    <text evidence="6">Binds and transfers iron-sulfur (Fe-S) clusters to target apoproteins. Can hydrolyze ATP.</text>
</comment>
<keyword evidence="4 6" id="KW-0408">Iron</keyword>
<dbReference type="GO" id="GO:0016887">
    <property type="term" value="F:ATP hydrolysis activity"/>
    <property type="evidence" value="ECO:0007669"/>
    <property type="project" value="UniProtKB-UniRule"/>
</dbReference>
<keyword evidence="6" id="KW-0378">Hydrolase</keyword>
<dbReference type="HAMAP" id="MF_02040">
    <property type="entry name" value="Mrp_NBP35"/>
    <property type="match status" value="1"/>
</dbReference>
<keyword evidence="2 6" id="KW-0547">Nucleotide-binding</keyword>
<dbReference type="GO" id="GO:0005524">
    <property type="term" value="F:ATP binding"/>
    <property type="evidence" value="ECO:0007669"/>
    <property type="project" value="UniProtKB-UniRule"/>
</dbReference>
<keyword evidence="7" id="KW-0132">Cell division</keyword>
<dbReference type="GO" id="GO:0046872">
    <property type="term" value="F:metal ion binding"/>
    <property type="evidence" value="ECO:0007669"/>
    <property type="project" value="UniProtKB-KW"/>
</dbReference>
<comment type="similarity">
    <text evidence="6">Belongs to the Mrp/NBP35 ATP-binding proteins family.</text>
</comment>
<dbReference type="PANTHER" id="PTHR42961:SF2">
    <property type="entry name" value="IRON-SULFUR PROTEIN NUBPL"/>
    <property type="match status" value="1"/>
</dbReference>
<evidence type="ECO:0000313" key="7">
    <source>
        <dbReference type="EMBL" id="VEU81074.1"/>
    </source>
</evidence>
<name>A0A449BF33_HAPAX</name>
<dbReference type="InterPro" id="IPR033756">
    <property type="entry name" value="YlxH/NBP35"/>
</dbReference>
<dbReference type="SUPFAM" id="SSF52540">
    <property type="entry name" value="P-loop containing nucleoside triphosphate hydrolases"/>
    <property type="match status" value="1"/>
</dbReference>
<evidence type="ECO:0000256" key="1">
    <source>
        <dbReference type="ARBA" id="ARBA00022723"/>
    </source>
</evidence>
<dbReference type="InterPro" id="IPR027417">
    <property type="entry name" value="P-loop_NTPase"/>
</dbReference>
<organism evidence="7 8">
    <name type="scientific">Haploplasma axanthum</name>
    <name type="common">Acholeplasma axanthum</name>
    <dbReference type="NCBI Taxonomy" id="29552"/>
    <lineage>
        <taxon>Bacteria</taxon>
        <taxon>Bacillati</taxon>
        <taxon>Mycoplasmatota</taxon>
        <taxon>Mollicutes</taxon>
        <taxon>Acholeplasmatales</taxon>
        <taxon>Acholeplasmataceae</taxon>
        <taxon>Haploplasma</taxon>
    </lineage>
</organism>
<dbReference type="InterPro" id="IPR044304">
    <property type="entry name" value="NUBPL-like"/>
</dbReference>
<evidence type="ECO:0000256" key="3">
    <source>
        <dbReference type="ARBA" id="ARBA00022840"/>
    </source>
</evidence>
<dbReference type="Gene3D" id="3.40.50.300">
    <property type="entry name" value="P-loop containing nucleotide triphosphate hydrolases"/>
    <property type="match status" value="1"/>
</dbReference>
<keyword evidence="1 6" id="KW-0479">Metal-binding</keyword>
<proteinExistence type="inferred from homology"/>
<dbReference type="GO" id="GO:0051301">
    <property type="term" value="P:cell division"/>
    <property type="evidence" value="ECO:0007669"/>
    <property type="project" value="UniProtKB-KW"/>
</dbReference>
<keyword evidence="8" id="KW-1185">Reference proteome</keyword>
<evidence type="ECO:0000256" key="4">
    <source>
        <dbReference type="ARBA" id="ARBA00023004"/>
    </source>
</evidence>
<dbReference type="EMBL" id="LR215048">
    <property type="protein sequence ID" value="VEU81074.1"/>
    <property type="molecule type" value="Genomic_DNA"/>
</dbReference>
<sequence>MEKIIIDKISEIIDKQSKKTLKELDAIKRVTILSNNVVDIEIEIDDILHQDHIKREVAKIVKLELKYPGVKIEIKGKENEVLSNEEEKNKVRYIAIASGKGGVGKSTVTANLANALSKLGKKVGIIDVDIYGASIPFIFGMEIKPLDLDSKGKIIPARYENLEIISTEFFVPKDKPLMWRAPIASQMTEMFFESVSWQQELDFIIIDMPPGTGDIAIDVRELVPKSEMIIVTNPNVSAANIAVKAGLGSRELGHNIKGVIENMSFYYNACSKEKEYLFGEGGGSLVAEKLGVDLLAQIPITKPNDFDNLYDYNGLQGKTYLLLAKKFTEENNG</sequence>
<dbReference type="InterPro" id="IPR019591">
    <property type="entry name" value="Mrp/NBP35_ATP-bd"/>
</dbReference>
<dbReference type="OrthoDB" id="9809679at2"/>
<dbReference type="AlphaFoldDB" id="A0A449BF33"/>
<protein>
    <recommendedName>
        <fullName evidence="6">Iron-sulfur cluster carrier protein</fullName>
    </recommendedName>
</protein>
<dbReference type="RefSeq" id="WP_026389986.1">
    <property type="nucleotide sequence ID" value="NZ_LR215048.1"/>
</dbReference>
<dbReference type="Pfam" id="PF10609">
    <property type="entry name" value="ParA"/>
    <property type="match status" value="1"/>
</dbReference>
<dbReference type="PANTHER" id="PTHR42961">
    <property type="entry name" value="IRON-SULFUR PROTEIN NUBPL"/>
    <property type="match status" value="1"/>
</dbReference>